<dbReference type="Gene3D" id="3.40.630.30">
    <property type="match status" value="1"/>
</dbReference>
<dbReference type="Proteomes" id="UP000272560">
    <property type="component" value="Unassembled WGS sequence"/>
</dbReference>
<gene>
    <name evidence="3" type="ORF">D6T63_01130</name>
</gene>
<feature type="domain" description="N-acetyltransferase" evidence="2">
    <location>
        <begin position="110"/>
        <end position="196"/>
    </location>
</feature>
<organism evidence="3 4">
    <name type="scientific">Arthrobacter cheniae</name>
    <dbReference type="NCBI Taxonomy" id="1258888"/>
    <lineage>
        <taxon>Bacteria</taxon>
        <taxon>Bacillati</taxon>
        <taxon>Actinomycetota</taxon>
        <taxon>Actinomycetes</taxon>
        <taxon>Micrococcales</taxon>
        <taxon>Micrococcaceae</taxon>
        <taxon>Arthrobacter</taxon>
    </lineage>
</organism>
<dbReference type="InterPro" id="IPR031165">
    <property type="entry name" value="GNAT_YJDJ"/>
</dbReference>
<dbReference type="AlphaFoldDB" id="A0A3A5MA54"/>
<name>A0A3A5MA54_9MICC</name>
<reference evidence="3 4" key="1">
    <citation type="submission" date="2018-09" db="EMBL/GenBank/DDBJ databases">
        <title>Novel species of Arthrobacter.</title>
        <authorList>
            <person name="Liu Q."/>
            <person name="Xin Y.-H."/>
        </authorList>
    </citation>
    <scope>NUCLEOTIDE SEQUENCE [LARGE SCALE GENOMIC DNA]</scope>
    <source>
        <strain evidence="3 4">Hz2</strain>
    </source>
</reference>
<keyword evidence="4" id="KW-1185">Reference proteome</keyword>
<evidence type="ECO:0000313" key="4">
    <source>
        <dbReference type="Proteomes" id="UP000272560"/>
    </source>
</evidence>
<dbReference type="RefSeq" id="WP_120147183.1">
    <property type="nucleotide sequence ID" value="NZ_QZVT01000001.1"/>
</dbReference>
<comment type="caution">
    <text evidence="3">The sequence shown here is derived from an EMBL/GenBank/DDBJ whole genome shotgun (WGS) entry which is preliminary data.</text>
</comment>
<feature type="region of interest" description="Disordered" evidence="1">
    <location>
        <begin position="1"/>
        <end position="26"/>
    </location>
</feature>
<dbReference type="SUPFAM" id="SSF55729">
    <property type="entry name" value="Acyl-CoA N-acyltransferases (Nat)"/>
    <property type="match status" value="1"/>
</dbReference>
<evidence type="ECO:0000256" key="1">
    <source>
        <dbReference type="SAM" id="MobiDB-lite"/>
    </source>
</evidence>
<dbReference type="PROSITE" id="PS51729">
    <property type="entry name" value="GNAT_YJDJ"/>
    <property type="match status" value="1"/>
</dbReference>
<proteinExistence type="predicted"/>
<dbReference type="OrthoDB" id="4948820at2"/>
<protein>
    <recommendedName>
        <fullName evidence="2">N-acetyltransferase domain-containing protein</fullName>
    </recommendedName>
</protein>
<dbReference type="Pfam" id="PF14542">
    <property type="entry name" value="Acetyltransf_CG"/>
    <property type="match status" value="1"/>
</dbReference>
<evidence type="ECO:0000313" key="3">
    <source>
        <dbReference type="EMBL" id="RJT83091.1"/>
    </source>
</evidence>
<dbReference type="InterPro" id="IPR016181">
    <property type="entry name" value="Acyl_CoA_acyltransferase"/>
</dbReference>
<evidence type="ECO:0000259" key="2">
    <source>
        <dbReference type="PROSITE" id="PS51729"/>
    </source>
</evidence>
<sequence>MTVAPSSLVTELPAGPGSPSTWSDQDEAAFAAPDSPAALGPDVPDVPLDLSGVTTRELRILCNQLYRVLDTDYPPFGVQDDYEAVVQALADREARAAERSESVKLREKFRDNPVGSRFELFHDGTMVGYLKYDMRAGRIRFLETVVGTEYRMSGLEPVLIRGALLNAHRRRLAPVPYCRHAQAFLLDNPQFRALIPSS</sequence>
<dbReference type="EMBL" id="QZVT01000001">
    <property type="protein sequence ID" value="RJT83091.1"/>
    <property type="molecule type" value="Genomic_DNA"/>
</dbReference>
<accession>A0A3A5MA54</accession>